<dbReference type="AlphaFoldDB" id="A0A2T3HGS2"/>
<sequence length="198" mass="21954">MITQRLRSETADRHQALESAMFVHEIMSRSLSFDQYRQILAVNLLAHELIEPGLFAGFDPEIAAELGLDSRKKLPALRQDAAEAKLDPARFPRIDPGEMVFPQKSAASQLGALYVLEGATLGGNMIRRQLVQIPHFEGLSFAYYGIYGDALAARWKHFQSVLEIYVSPGKAQNCLDAANSMFDNLLLISQRVSGSFAV</sequence>
<dbReference type="RefSeq" id="WP_107217719.1">
    <property type="nucleotide sequence ID" value="NZ_KZ686274.1"/>
</dbReference>
<accession>A0A2T3HGS2</accession>
<dbReference type="SUPFAM" id="SSF48613">
    <property type="entry name" value="Heme oxygenase-like"/>
    <property type="match status" value="1"/>
</dbReference>
<dbReference type="GO" id="GO:0004392">
    <property type="term" value="F:heme oxygenase (decyclizing) activity"/>
    <property type="evidence" value="ECO:0007669"/>
    <property type="project" value="InterPro"/>
</dbReference>
<evidence type="ECO:0008006" key="3">
    <source>
        <dbReference type="Google" id="ProtNLM"/>
    </source>
</evidence>
<protein>
    <recommendedName>
        <fullName evidence="3">Heme oxygenase</fullName>
    </recommendedName>
</protein>
<dbReference type="InterPro" id="IPR016084">
    <property type="entry name" value="Haem_Oase-like_multi-hlx"/>
</dbReference>
<name>A0A2T3HGS2_9SPHI</name>
<dbReference type="EMBL" id="PYLS01000010">
    <property type="protein sequence ID" value="PST81581.1"/>
    <property type="molecule type" value="Genomic_DNA"/>
</dbReference>
<dbReference type="OrthoDB" id="114943at2"/>
<dbReference type="Proteomes" id="UP000240912">
    <property type="component" value="Unassembled WGS sequence"/>
</dbReference>
<reference evidence="1 2" key="1">
    <citation type="submission" date="2018-03" db="EMBL/GenBank/DDBJ databases">
        <authorList>
            <person name="Keele B.F."/>
        </authorList>
    </citation>
    <scope>NUCLEOTIDE SEQUENCE [LARGE SCALE GENOMIC DNA]</scope>
    <source>
        <strain evidence="1 2">YL28-9</strain>
    </source>
</reference>
<proteinExistence type="predicted"/>
<evidence type="ECO:0000313" key="2">
    <source>
        <dbReference type="Proteomes" id="UP000240912"/>
    </source>
</evidence>
<dbReference type="InterPro" id="IPR016053">
    <property type="entry name" value="Haem_Oase-like"/>
</dbReference>
<dbReference type="CDD" id="cd19166">
    <property type="entry name" value="HemeO-bac"/>
    <property type="match status" value="1"/>
</dbReference>
<gene>
    <name evidence="1" type="ORF">C7T94_19105</name>
</gene>
<comment type="caution">
    <text evidence="1">The sequence shown here is derived from an EMBL/GenBank/DDBJ whole genome shotgun (WGS) entry which is preliminary data.</text>
</comment>
<dbReference type="GO" id="GO:0006788">
    <property type="term" value="P:heme oxidation"/>
    <property type="evidence" value="ECO:0007669"/>
    <property type="project" value="InterPro"/>
</dbReference>
<dbReference type="Gene3D" id="1.20.910.10">
    <property type="entry name" value="Heme oxygenase-like"/>
    <property type="match status" value="1"/>
</dbReference>
<evidence type="ECO:0000313" key="1">
    <source>
        <dbReference type="EMBL" id="PST81581.1"/>
    </source>
</evidence>
<dbReference type="Pfam" id="PF01126">
    <property type="entry name" value="Heme_oxygenase"/>
    <property type="match status" value="1"/>
</dbReference>
<organism evidence="1 2">
    <name type="scientific">Pedobacter yulinensis</name>
    <dbReference type="NCBI Taxonomy" id="2126353"/>
    <lineage>
        <taxon>Bacteria</taxon>
        <taxon>Pseudomonadati</taxon>
        <taxon>Bacteroidota</taxon>
        <taxon>Sphingobacteriia</taxon>
        <taxon>Sphingobacteriales</taxon>
        <taxon>Sphingobacteriaceae</taxon>
        <taxon>Pedobacter</taxon>
    </lineage>
</organism>
<keyword evidence="2" id="KW-1185">Reference proteome</keyword>